<dbReference type="GO" id="GO:0006508">
    <property type="term" value="P:proteolysis"/>
    <property type="evidence" value="ECO:0007669"/>
    <property type="project" value="InterPro"/>
</dbReference>
<evidence type="ECO:0000259" key="1">
    <source>
        <dbReference type="Pfam" id="PF00326"/>
    </source>
</evidence>
<dbReference type="InterPro" id="IPR011042">
    <property type="entry name" value="6-blade_b-propeller_TolB-like"/>
</dbReference>
<dbReference type="Gene3D" id="2.120.10.30">
    <property type="entry name" value="TolB, C-terminal domain"/>
    <property type="match status" value="1"/>
</dbReference>
<dbReference type="PANTHER" id="PTHR43056:SF5">
    <property type="entry name" value="PEPTIDASE S9 PROLYL OLIGOPEPTIDASE CATALYTIC DOMAIN-CONTAINING PROTEIN"/>
    <property type="match status" value="1"/>
</dbReference>
<reference evidence="2" key="1">
    <citation type="submission" date="2022-12" db="EMBL/GenBank/DDBJ databases">
        <title>Polyphasic identification of a Novel Hot-Spring Cyanobacterium Ocullathermofonsia sinensis gen nov. sp. nov. and Genomic Insights on its Adaptations to the Thermal Habitat.</title>
        <authorList>
            <person name="Daroch M."/>
            <person name="Tang J."/>
            <person name="Jiang Y."/>
        </authorList>
    </citation>
    <scope>NUCLEOTIDE SEQUENCE</scope>
    <source>
        <strain evidence="2">PKUAC-SCTA174</strain>
    </source>
</reference>
<organism evidence="2 3">
    <name type="scientific">Thermocoleostomius sinensis A174</name>
    <dbReference type="NCBI Taxonomy" id="2016057"/>
    <lineage>
        <taxon>Bacteria</taxon>
        <taxon>Bacillati</taxon>
        <taxon>Cyanobacteriota</taxon>
        <taxon>Cyanophyceae</taxon>
        <taxon>Oculatellales</taxon>
        <taxon>Oculatellaceae</taxon>
        <taxon>Thermocoleostomius</taxon>
    </lineage>
</organism>
<name>A0A9E8ZFI9_9CYAN</name>
<dbReference type="EMBL" id="CP113797">
    <property type="protein sequence ID" value="WAL60428.1"/>
    <property type="molecule type" value="Genomic_DNA"/>
</dbReference>
<dbReference type="Pfam" id="PF07676">
    <property type="entry name" value="PD40"/>
    <property type="match status" value="2"/>
</dbReference>
<dbReference type="KEGG" id="tsin:OXH18_00090"/>
<evidence type="ECO:0000313" key="2">
    <source>
        <dbReference type="EMBL" id="WAL60428.1"/>
    </source>
</evidence>
<dbReference type="RefSeq" id="WP_268610325.1">
    <property type="nucleotide sequence ID" value="NZ_CP113797.1"/>
</dbReference>
<dbReference type="SUPFAM" id="SSF53474">
    <property type="entry name" value="alpha/beta-Hydrolases"/>
    <property type="match status" value="1"/>
</dbReference>
<keyword evidence="3" id="KW-1185">Reference proteome</keyword>
<dbReference type="InterPro" id="IPR050585">
    <property type="entry name" value="Xaa-Pro_dipeptidyl-ppase/CocE"/>
</dbReference>
<dbReference type="Gene3D" id="3.40.50.1820">
    <property type="entry name" value="alpha/beta hydrolase"/>
    <property type="match status" value="1"/>
</dbReference>
<dbReference type="GO" id="GO:0008236">
    <property type="term" value="F:serine-type peptidase activity"/>
    <property type="evidence" value="ECO:0007669"/>
    <property type="project" value="InterPro"/>
</dbReference>
<evidence type="ECO:0000313" key="3">
    <source>
        <dbReference type="Proteomes" id="UP001163152"/>
    </source>
</evidence>
<dbReference type="Pfam" id="PF00326">
    <property type="entry name" value="Peptidase_S9"/>
    <property type="match status" value="1"/>
</dbReference>
<dbReference type="SUPFAM" id="SSF82171">
    <property type="entry name" value="DPP6 N-terminal domain-like"/>
    <property type="match status" value="1"/>
</dbReference>
<dbReference type="Proteomes" id="UP001163152">
    <property type="component" value="Chromosome"/>
</dbReference>
<dbReference type="InterPro" id="IPR011659">
    <property type="entry name" value="WD40"/>
</dbReference>
<gene>
    <name evidence="2" type="ORF">OXH18_00090</name>
</gene>
<proteinExistence type="predicted"/>
<dbReference type="PANTHER" id="PTHR43056">
    <property type="entry name" value="PEPTIDASE S9 PROLYL OLIGOPEPTIDASE"/>
    <property type="match status" value="1"/>
</dbReference>
<dbReference type="InterPro" id="IPR001375">
    <property type="entry name" value="Peptidase_S9_cat"/>
</dbReference>
<dbReference type="AlphaFoldDB" id="A0A9E8ZFI9"/>
<accession>A0A9E8ZFI9</accession>
<feature type="domain" description="Peptidase S9 prolyl oligopeptidase catalytic" evidence="1">
    <location>
        <begin position="426"/>
        <end position="633"/>
    </location>
</feature>
<protein>
    <submittedName>
        <fullName evidence="2">S9 family peptidase</fullName>
    </submittedName>
</protein>
<sequence length="648" mass="71157">MTTAHIAPYGSWKSPITSDLIVAGSLRLGEIRLDGATIYWSEGRPLEGGRNVIVQRSPDGQTRDITPATPFNVRTRVHEYGGGAYQVANSTIYFSNFIDQRLYKQPVGEDPQPITPEAPFRYADAVIDPSRHRLICVREDHSNGEHEPINTIVSVSLAGSDDGGTVIVSGSDFVASPRLSPDGSQLTWISWNHPFMPWDGTQLWVAPVQADGSLGTAQCIAGGESESIFQPEWSPDGRLYFVSDRTGWWNLYRWNSNDSNPIEALCPKAAEFGLPQWVFGMTTYGFESAESLICTYIEAGVQYLARLNSQTLELTAIDTPYSSIGGLQVRSGYAVFVGGSALQPSAVVRLDLQTGAIDELRRSSNMEVDAGYLSEPEVIEFPTENGRTAYGFYYAPRNKDYTAPADDRPPLLVKSHGGPTAATSASFNPAIQYWTSRGFAILDVNYGGSTGYGREYRERLKGNWGIVDVDDCVNGAQYLVQKGLVDADRLCIDGGSAGGYTTLAALIFRDVFKAGASYYGVSDLTALARDTHKFESRYLDGLIGKYPEQADLYIARSPIHFADQLSCPVIFLQGDEDKIVPPNQAETMVEILKAKGLPVAYVLYEGEQHGFRKAENIKRTLDGELYFYSRVFGFELADAIDPVAIENL</sequence>
<dbReference type="InterPro" id="IPR029058">
    <property type="entry name" value="AB_hydrolase_fold"/>
</dbReference>